<dbReference type="Pfam" id="PF07366">
    <property type="entry name" value="SnoaL"/>
    <property type="match status" value="1"/>
</dbReference>
<evidence type="ECO:0000256" key="1">
    <source>
        <dbReference type="SAM" id="SignalP"/>
    </source>
</evidence>
<dbReference type="SUPFAM" id="SSF54427">
    <property type="entry name" value="NTF2-like"/>
    <property type="match status" value="1"/>
</dbReference>
<dbReference type="PANTHER" id="PTHR38436">
    <property type="entry name" value="POLYKETIDE CYCLASE SNOAL-LIKE DOMAIN"/>
    <property type="match status" value="1"/>
</dbReference>
<dbReference type="Gene3D" id="3.10.450.50">
    <property type="match status" value="1"/>
</dbReference>
<gene>
    <name evidence="2" type="ORF">KC729_02040</name>
</gene>
<reference evidence="2" key="2">
    <citation type="journal article" date="2021" name="Microbiome">
        <title>Successional dynamics and alternative stable states in a saline activated sludge microbial community over 9 years.</title>
        <authorList>
            <person name="Wang Y."/>
            <person name="Ye J."/>
            <person name="Ju F."/>
            <person name="Liu L."/>
            <person name="Boyd J.A."/>
            <person name="Deng Y."/>
            <person name="Parks D.H."/>
            <person name="Jiang X."/>
            <person name="Yin X."/>
            <person name="Woodcroft B.J."/>
            <person name="Tyson G.W."/>
            <person name="Hugenholtz P."/>
            <person name="Polz M.F."/>
            <person name="Zhang T."/>
        </authorList>
    </citation>
    <scope>NUCLEOTIDE SEQUENCE</scope>
    <source>
        <strain evidence="2">HKST-UBA01</strain>
    </source>
</reference>
<protein>
    <submittedName>
        <fullName evidence="2">Ester cyclase</fullName>
    </submittedName>
</protein>
<reference evidence="2" key="1">
    <citation type="submission" date="2020-04" db="EMBL/GenBank/DDBJ databases">
        <authorList>
            <person name="Zhang T."/>
        </authorList>
    </citation>
    <scope>NUCLEOTIDE SEQUENCE</scope>
    <source>
        <strain evidence="2">HKST-UBA01</strain>
    </source>
</reference>
<proteinExistence type="predicted"/>
<evidence type="ECO:0000313" key="3">
    <source>
        <dbReference type="Proteomes" id="UP000697710"/>
    </source>
</evidence>
<accession>A0A956RNJ9</accession>
<evidence type="ECO:0000313" key="2">
    <source>
        <dbReference type="EMBL" id="MCA9726432.1"/>
    </source>
</evidence>
<dbReference type="InterPro" id="IPR009959">
    <property type="entry name" value="Cyclase_SnoaL-like"/>
</dbReference>
<comment type="caution">
    <text evidence="2">The sequence shown here is derived from an EMBL/GenBank/DDBJ whole genome shotgun (WGS) entry which is preliminary data.</text>
</comment>
<dbReference type="Proteomes" id="UP000697710">
    <property type="component" value="Unassembled WGS sequence"/>
</dbReference>
<feature type="signal peptide" evidence="1">
    <location>
        <begin position="1"/>
        <end position="24"/>
    </location>
</feature>
<name>A0A956RNJ9_UNCEI</name>
<dbReference type="GO" id="GO:0030638">
    <property type="term" value="P:polyketide metabolic process"/>
    <property type="evidence" value="ECO:0007669"/>
    <property type="project" value="InterPro"/>
</dbReference>
<dbReference type="AlphaFoldDB" id="A0A956RNJ9"/>
<feature type="chain" id="PRO_5038043545" evidence="1">
    <location>
        <begin position="25"/>
        <end position="163"/>
    </location>
</feature>
<sequence length="163" mass="17686">MIKYVAVACCLVAAAAGWSLRASGSDERPLEAGLDDTEAAKALARRWFEEVINQRNLDAIADIYAIDYVHYGPDGAEIRGLETVRAFAGSILAACDDRRALVLQQVAEGDLVVTRFTSSGHHTGVFQGVQPTGKVWTTEGIVISRIKDGKIAEDWEITHHSGF</sequence>
<keyword evidence="1" id="KW-0732">Signal</keyword>
<dbReference type="InterPro" id="IPR032710">
    <property type="entry name" value="NTF2-like_dom_sf"/>
</dbReference>
<dbReference type="PANTHER" id="PTHR38436:SF1">
    <property type="entry name" value="ESTER CYCLASE"/>
    <property type="match status" value="1"/>
</dbReference>
<dbReference type="EMBL" id="JAGQHR010000030">
    <property type="protein sequence ID" value="MCA9726432.1"/>
    <property type="molecule type" value="Genomic_DNA"/>
</dbReference>
<organism evidence="2 3">
    <name type="scientific">Eiseniibacteriota bacterium</name>
    <dbReference type="NCBI Taxonomy" id="2212470"/>
    <lineage>
        <taxon>Bacteria</taxon>
        <taxon>Candidatus Eiseniibacteriota</taxon>
    </lineage>
</organism>